<dbReference type="EMBL" id="CP049109">
    <property type="protein sequence ID" value="QIG81326.1"/>
    <property type="molecule type" value="Genomic_DNA"/>
</dbReference>
<name>A0A6G6Y9S6_9SPHN</name>
<gene>
    <name evidence="2" type="ORF">G5C33_17085</name>
</gene>
<accession>A0A6G6Y9S6</accession>
<keyword evidence="3" id="KW-1185">Reference proteome</keyword>
<dbReference type="KEGG" id="spzr:G5C33_17085"/>
<dbReference type="SUPFAM" id="SSF50475">
    <property type="entry name" value="FMN-binding split barrel"/>
    <property type="match status" value="1"/>
</dbReference>
<organism evidence="2 3">
    <name type="scientific">Stakelama tenebrarum</name>
    <dbReference type="NCBI Taxonomy" id="2711215"/>
    <lineage>
        <taxon>Bacteria</taxon>
        <taxon>Pseudomonadati</taxon>
        <taxon>Pseudomonadota</taxon>
        <taxon>Alphaproteobacteria</taxon>
        <taxon>Sphingomonadales</taxon>
        <taxon>Sphingomonadaceae</taxon>
        <taxon>Stakelama</taxon>
    </lineage>
</organism>
<evidence type="ECO:0000313" key="2">
    <source>
        <dbReference type="EMBL" id="QIG81326.1"/>
    </source>
</evidence>
<dbReference type="InterPro" id="IPR038725">
    <property type="entry name" value="YdaG_split_barrel_FMN-bd"/>
</dbReference>
<dbReference type="PANTHER" id="PTHR34818">
    <property type="entry name" value="PROTEIN BLI-3"/>
    <property type="match status" value="1"/>
</dbReference>
<dbReference type="RefSeq" id="WP_165328252.1">
    <property type="nucleotide sequence ID" value="NZ_CP049109.1"/>
</dbReference>
<dbReference type="Proteomes" id="UP000501568">
    <property type="component" value="Chromosome"/>
</dbReference>
<feature type="domain" description="General stress protein FMN-binding split barrel" evidence="1">
    <location>
        <begin position="12"/>
        <end position="144"/>
    </location>
</feature>
<dbReference type="InterPro" id="IPR012349">
    <property type="entry name" value="Split_barrel_FMN-bd"/>
</dbReference>
<evidence type="ECO:0000259" key="1">
    <source>
        <dbReference type="Pfam" id="PF16242"/>
    </source>
</evidence>
<reference evidence="2 3" key="1">
    <citation type="submission" date="2020-02" db="EMBL/GenBank/DDBJ databases">
        <authorList>
            <person name="Zheng R.K."/>
            <person name="Sun C.M."/>
        </authorList>
    </citation>
    <scope>NUCLEOTIDE SEQUENCE [LARGE SCALE GENOMIC DNA]</scope>
    <source>
        <strain evidence="3">zrk23</strain>
    </source>
</reference>
<dbReference type="Pfam" id="PF16242">
    <property type="entry name" value="Pyrid_ox_like"/>
    <property type="match status" value="1"/>
</dbReference>
<dbReference type="Gene3D" id="2.30.110.10">
    <property type="entry name" value="Electron Transport, Fmn-binding Protein, Chain A"/>
    <property type="match status" value="1"/>
</dbReference>
<dbReference type="InterPro" id="IPR052917">
    <property type="entry name" value="Stress-Dev_Protein"/>
</dbReference>
<dbReference type="AlphaFoldDB" id="A0A6G6Y9S6"/>
<protein>
    <submittedName>
        <fullName evidence="2">Pyridoxamine 5'-phosphate oxidase family protein</fullName>
    </submittedName>
</protein>
<proteinExistence type="predicted"/>
<dbReference type="PANTHER" id="PTHR34818:SF1">
    <property type="entry name" value="PROTEIN BLI-3"/>
    <property type="match status" value="1"/>
</dbReference>
<evidence type="ECO:0000313" key="3">
    <source>
        <dbReference type="Proteomes" id="UP000501568"/>
    </source>
</evidence>
<sequence length="159" mass="18143">MTDQNETKEIRNHMWKKMADNPLVMVGLTESGEHFEPMTAILDKDADSEFWFYTTKTNRLAPGGPAMAHFASKDHKLFACIKGRIVEEKDPAIVDKYWSNMVEAWFEGGRNDPKLMMLRFELDTAEIWEADSSVTGFFKMMTGKTVDSDEVGRHTEAAL</sequence>